<gene>
    <name evidence="3" type="ORF">JCM19237_3113</name>
</gene>
<dbReference type="STRING" id="754436.JCM19237_3113"/>
<protein>
    <submittedName>
        <fullName evidence="3">Exonuclease SbcC</fullName>
    </submittedName>
</protein>
<feature type="coiled-coil region" evidence="1">
    <location>
        <begin position="14"/>
        <end position="61"/>
    </location>
</feature>
<evidence type="ECO:0000313" key="3">
    <source>
        <dbReference type="EMBL" id="GAL08574.1"/>
    </source>
</evidence>
<dbReference type="AlphaFoldDB" id="A0A090R387"/>
<proteinExistence type="predicted"/>
<keyword evidence="3" id="KW-0540">Nuclease</keyword>
<dbReference type="eggNOG" id="COG0419">
    <property type="taxonomic scope" value="Bacteria"/>
</dbReference>
<feature type="coiled-coil region" evidence="1">
    <location>
        <begin position="88"/>
        <end position="188"/>
    </location>
</feature>
<keyword evidence="3" id="KW-0269">Exonuclease</keyword>
<evidence type="ECO:0000256" key="2">
    <source>
        <dbReference type="SAM" id="MobiDB-lite"/>
    </source>
</evidence>
<comment type="caution">
    <text evidence="3">The sequence shown here is derived from an EMBL/GenBank/DDBJ whole genome shotgun (WGS) entry which is preliminary data.</text>
</comment>
<organism evidence="3 4">
    <name type="scientific">Photobacterium aphoticum</name>
    <dbReference type="NCBI Taxonomy" id="754436"/>
    <lineage>
        <taxon>Bacteria</taxon>
        <taxon>Pseudomonadati</taxon>
        <taxon>Pseudomonadota</taxon>
        <taxon>Gammaproteobacteria</taxon>
        <taxon>Vibrionales</taxon>
        <taxon>Vibrionaceae</taxon>
        <taxon>Photobacterium</taxon>
    </lineage>
</organism>
<reference evidence="3 4" key="1">
    <citation type="journal article" date="2014" name="Genome Announc.">
        <title>Draft Genome Sequences of Two Vibrionaceae Species, Vibrio ponticus C121 and Photobacterium aphoticum C119, Isolated as Coral Reef Microbiota.</title>
        <authorList>
            <person name="Al-saari N."/>
            <person name="Meirelles P.M."/>
            <person name="Mino S."/>
            <person name="Suda W."/>
            <person name="Oshima K."/>
            <person name="Hattori M."/>
            <person name="Ohkuma M."/>
            <person name="Thompson F.L."/>
            <person name="Gomez-Gil B."/>
            <person name="Sawabe T."/>
            <person name="Sawabe T."/>
        </authorList>
    </citation>
    <scope>NUCLEOTIDE SEQUENCE [LARGE SCALE GENOMIC DNA]</scope>
    <source>
        <strain evidence="3 4">JCM 19237</strain>
    </source>
</reference>
<dbReference type="GO" id="GO:0004527">
    <property type="term" value="F:exonuclease activity"/>
    <property type="evidence" value="ECO:0007669"/>
    <property type="project" value="UniProtKB-KW"/>
</dbReference>
<dbReference type="EMBL" id="BBMN01000028">
    <property type="protein sequence ID" value="GAL08574.1"/>
    <property type="molecule type" value="Genomic_DNA"/>
</dbReference>
<sequence>MLSDEERDALHAQLAIAREQVSRQQHKLEQLKQYQDVLVNAEKLTHRIGDSEQQLAHAKQAQQLAEPRYRQLNQYEQALPARGDFTLLSQAQQQVSKWQQTLQSATTELTAKQQQQGQLQNQVAQSQQQLAQKQQAFIELEPKLKQAASIEQKRDGLLQQSAELEQQLASLHKALTAQRDQLASQQQQQYAAQSQQQQVTAALAKTQGVKAWQSSRMPSKITSVSSNKRKITLPSCKPI</sequence>
<keyword evidence="1" id="KW-0175">Coiled coil</keyword>
<accession>A0A090R387</accession>
<keyword evidence="3" id="KW-0378">Hydrolase</keyword>
<evidence type="ECO:0000256" key="1">
    <source>
        <dbReference type="SAM" id="Coils"/>
    </source>
</evidence>
<feature type="region of interest" description="Disordered" evidence="2">
    <location>
        <begin position="220"/>
        <end position="239"/>
    </location>
</feature>
<name>A0A090R387_9GAMM</name>
<evidence type="ECO:0000313" key="4">
    <source>
        <dbReference type="Proteomes" id="UP000029227"/>
    </source>
</evidence>
<dbReference type="Proteomes" id="UP000029227">
    <property type="component" value="Unassembled WGS sequence"/>
</dbReference>